<dbReference type="PANTHER" id="PTHR30363">
    <property type="entry name" value="HTH-TYPE TRANSCRIPTIONAL REGULATOR SRLR-RELATED"/>
    <property type="match status" value="1"/>
</dbReference>
<dbReference type="eggNOG" id="COG1349">
    <property type="taxonomic scope" value="Bacteria"/>
</dbReference>
<dbReference type="InterPro" id="IPR018356">
    <property type="entry name" value="Tscrpt_reg_HTH_DeoR_CS"/>
</dbReference>
<keyword evidence="2" id="KW-0238">DNA-binding</keyword>
<dbReference type="Gene3D" id="1.10.10.10">
    <property type="entry name" value="Winged helix-like DNA-binding domain superfamily/Winged helix DNA-binding domain"/>
    <property type="match status" value="1"/>
</dbReference>
<dbReference type="PATRIC" id="fig|1095743.3.peg.1535"/>
<evidence type="ECO:0000256" key="2">
    <source>
        <dbReference type="ARBA" id="ARBA00023125"/>
    </source>
</evidence>
<dbReference type="Gene3D" id="3.40.50.1360">
    <property type="match status" value="1"/>
</dbReference>
<comment type="caution">
    <text evidence="5">The sequence shown here is derived from an EMBL/GenBank/DDBJ whole genome shotgun (WGS) entry which is preliminary data.</text>
</comment>
<organism evidence="5 6">
    <name type="scientific">Haemophilus paraphrohaemolyticus HK411</name>
    <dbReference type="NCBI Taxonomy" id="1095743"/>
    <lineage>
        <taxon>Bacteria</taxon>
        <taxon>Pseudomonadati</taxon>
        <taxon>Pseudomonadota</taxon>
        <taxon>Gammaproteobacteria</taxon>
        <taxon>Pasteurellales</taxon>
        <taxon>Pasteurellaceae</taxon>
        <taxon>Haemophilus</taxon>
    </lineage>
</organism>
<keyword evidence="1" id="KW-0805">Transcription regulation</keyword>
<dbReference type="RefSeq" id="WP_005709531.1">
    <property type="nucleotide sequence ID" value="NZ_AJMU01000067.1"/>
</dbReference>
<evidence type="ECO:0000313" key="5">
    <source>
        <dbReference type="EMBL" id="EIG24503.1"/>
    </source>
</evidence>
<dbReference type="GO" id="GO:0003700">
    <property type="term" value="F:DNA-binding transcription factor activity"/>
    <property type="evidence" value="ECO:0007669"/>
    <property type="project" value="InterPro"/>
</dbReference>
<dbReference type="SUPFAM" id="SSF100950">
    <property type="entry name" value="NagB/RpiA/CoA transferase-like"/>
    <property type="match status" value="1"/>
</dbReference>
<protein>
    <submittedName>
        <fullName evidence="5">Transcriptional regulator, DeoR family</fullName>
    </submittedName>
</protein>
<evidence type="ECO:0000313" key="6">
    <source>
        <dbReference type="Proteomes" id="UP000003345"/>
    </source>
</evidence>
<feature type="domain" description="HTH deoR-type" evidence="4">
    <location>
        <begin position="1"/>
        <end position="56"/>
    </location>
</feature>
<dbReference type="Pfam" id="PF08220">
    <property type="entry name" value="HTH_DeoR"/>
    <property type="match status" value="1"/>
</dbReference>
<dbReference type="PROSITE" id="PS51000">
    <property type="entry name" value="HTH_DEOR_2"/>
    <property type="match status" value="1"/>
</dbReference>
<dbReference type="OrthoDB" id="6846621at2"/>
<dbReference type="InterPro" id="IPR001034">
    <property type="entry name" value="DeoR_HTH"/>
</dbReference>
<dbReference type="PRINTS" id="PR00037">
    <property type="entry name" value="HTHLACR"/>
</dbReference>
<keyword evidence="3" id="KW-0804">Transcription</keyword>
<dbReference type="PROSITE" id="PS00894">
    <property type="entry name" value="HTH_DEOR_1"/>
    <property type="match status" value="1"/>
</dbReference>
<dbReference type="InterPro" id="IPR014036">
    <property type="entry name" value="DeoR-like_C"/>
</dbReference>
<dbReference type="Proteomes" id="UP000003345">
    <property type="component" value="Unassembled WGS sequence"/>
</dbReference>
<gene>
    <name evidence="5" type="ORF">HMPREF1054_0528</name>
</gene>
<name>I2NF92_9PAST</name>
<dbReference type="InterPro" id="IPR037171">
    <property type="entry name" value="NagB/RpiA_transferase-like"/>
</dbReference>
<evidence type="ECO:0000256" key="1">
    <source>
        <dbReference type="ARBA" id="ARBA00023015"/>
    </source>
</evidence>
<dbReference type="InterPro" id="IPR050313">
    <property type="entry name" value="Carb_Metab_HTH_regulators"/>
</dbReference>
<dbReference type="SUPFAM" id="SSF46785">
    <property type="entry name" value="Winged helix' DNA-binding domain"/>
    <property type="match status" value="1"/>
</dbReference>
<evidence type="ECO:0000256" key="3">
    <source>
        <dbReference type="ARBA" id="ARBA00023163"/>
    </source>
</evidence>
<evidence type="ECO:0000259" key="4">
    <source>
        <dbReference type="PROSITE" id="PS51000"/>
    </source>
</evidence>
<proteinExistence type="predicted"/>
<dbReference type="Pfam" id="PF00455">
    <property type="entry name" value="DeoRC"/>
    <property type="match status" value="1"/>
</dbReference>
<sequence>MEKRHELILDYLKEYEEAGSAELAENLGVSIETIRRDLNKLADQNKLYRTHGGAMSLQSQNIGQSFSTRKKSHNDGKKHIAELIRKHIFEDAVIVLDASSTAWYIAQRLPNIPCKIITSSMRIIHSLAHKPHIETIATGGIYSEKYDAFYGPFSEHLFSRLHIDIAIFSCTGIYEGAIWESNQLNLPFKRKVLAMSKQKFLVADHSKIERKDVFRLCDLQEVDKLFTDKPLTCEILTDYQARTEVVWAI</sequence>
<dbReference type="AlphaFoldDB" id="I2NF92"/>
<dbReference type="PANTHER" id="PTHR30363:SF44">
    <property type="entry name" value="AGA OPERON TRANSCRIPTIONAL REPRESSOR-RELATED"/>
    <property type="match status" value="1"/>
</dbReference>
<dbReference type="SMART" id="SM01134">
    <property type="entry name" value="DeoRC"/>
    <property type="match status" value="1"/>
</dbReference>
<dbReference type="EMBL" id="AJMU01000067">
    <property type="protein sequence ID" value="EIG24503.1"/>
    <property type="molecule type" value="Genomic_DNA"/>
</dbReference>
<accession>I2NF92</accession>
<reference evidence="5 6" key="1">
    <citation type="submission" date="2012-04" db="EMBL/GenBank/DDBJ databases">
        <authorList>
            <person name="Harkins D.M."/>
            <person name="Madupu R."/>
            <person name="Durkin A.S."/>
            <person name="Torralba M."/>
            <person name="Methe B."/>
            <person name="Sutton G.G."/>
            <person name="Nelson K.E."/>
        </authorList>
    </citation>
    <scope>NUCLEOTIDE SEQUENCE [LARGE SCALE GENOMIC DNA]</scope>
    <source>
        <strain evidence="5 6">HK411</strain>
    </source>
</reference>
<dbReference type="SMART" id="SM00420">
    <property type="entry name" value="HTH_DEOR"/>
    <property type="match status" value="1"/>
</dbReference>
<dbReference type="InterPro" id="IPR036390">
    <property type="entry name" value="WH_DNA-bd_sf"/>
</dbReference>
<dbReference type="InterPro" id="IPR036388">
    <property type="entry name" value="WH-like_DNA-bd_sf"/>
</dbReference>
<dbReference type="GO" id="GO:0003677">
    <property type="term" value="F:DNA binding"/>
    <property type="evidence" value="ECO:0007669"/>
    <property type="project" value="UniProtKB-KW"/>
</dbReference>